<gene>
    <name evidence="3" type="ORF">GOMPHAMPRED_006062</name>
</gene>
<dbReference type="Gene3D" id="3.40.50.1580">
    <property type="entry name" value="Nucleoside phosphorylase domain"/>
    <property type="match status" value="1"/>
</dbReference>
<proteinExistence type="predicted"/>
<evidence type="ECO:0000313" key="3">
    <source>
        <dbReference type="EMBL" id="CAF9908071.1"/>
    </source>
</evidence>
<protein>
    <recommendedName>
        <fullName evidence="2">NACHT domain-containing protein</fullName>
    </recommendedName>
</protein>
<evidence type="ECO:0000259" key="2">
    <source>
        <dbReference type="PROSITE" id="PS50837"/>
    </source>
</evidence>
<dbReference type="InterPro" id="IPR053137">
    <property type="entry name" value="NLR-like"/>
</dbReference>
<comment type="caution">
    <text evidence="3">The sequence shown here is derived from an EMBL/GenBank/DDBJ whole genome shotgun (WGS) entry which is preliminary data.</text>
</comment>
<evidence type="ECO:0000313" key="4">
    <source>
        <dbReference type="Proteomes" id="UP000664169"/>
    </source>
</evidence>
<keyword evidence="4" id="KW-1185">Reference proteome</keyword>
<dbReference type="InterPro" id="IPR035994">
    <property type="entry name" value="Nucleoside_phosphorylase_sf"/>
</dbReference>
<dbReference type="PANTHER" id="PTHR46082:SF11">
    <property type="entry name" value="AAA+ ATPASE DOMAIN-CONTAINING PROTEIN-RELATED"/>
    <property type="match status" value="1"/>
</dbReference>
<feature type="domain" description="NACHT" evidence="2">
    <location>
        <begin position="363"/>
        <end position="470"/>
    </location>
</feature>
<dbReference type="AlphaFoldDB" id="A0A8H3EJY0"/>
<sequence length="686" mass="77118">MDEEPPVLSRRIGQHNVVIAGLPEGVVGTNAAGNTAKDLLRTFRNVRFGLMVGIGGGVPFEDVRLGDIVAGLQRYHDLTSDHSLGGVVQYDFGTRLQCDDSQQDSFVVKGFLRDAPTALQTAVTKLRSKAMVDGYEYPEIYEKMLTDKPRMKRKFQKPMADVLYNADYTHQGGDDCSACDVLYMVKRHDRDADEELVHFGLIGSGNQVIRDALFRDKLYRDEKIICFEMEAAGLTEDFECLVIRGICDYCDSHKNKIWQPYAAGIAAAYAKELLLTLPPKQVEDMPKSKILESIIGDLKEIKAQNVEVMTIHRSSALASAIEWIAARNPDIDFGKARQRKELGTGTWLTESKSYLQWKIGNVRHVWIYGKAGSGKSVLTATAIPDIQSHCANIDAGFAMFYFVYSDMEKPSWKSCLKSLVNQLGDCVSSMLIQAHQSSKGPPSEELLTSILLTAIRSYKEVFIVLDALDESPETAEGDETVPKTLDETYERMLKAIDQDLEVAVVLVRWLAYAQRPLTLHELAETVTIELHPENDVVNTENCPVLEGIMELLSGLITIKVDGRDEAIDESDVSDFPEDLRTVYVGLAHFSVKEYLESDRSAMLEFHLVADHDRHFLANCCLVYIMDYAESEKRVASVEDLERFPLLKYAAKSWYGHYPSTGDANQRVVSFLQSVEFTLHFLFRRQR</sequence>
<dbReference type="Pfam" id="PF24883">
    <property type="entry name" value="NPHP3_N"/>
    <property type="match status" value="1"/>
</dbReference>
<dbReference type="EMBL" id="CAJPDQ010000004">
    <property type="protein sequence ID" value="CAF9908071.1"/>
    <property type="molecule type" value="Genomic_DNA"/>
</dbReference>
<accession>A0A8H3EJY0</accession>
<dbReference type="SUPFAM" id="SSF53167">
    <property type="entry name" value="Purine and uridine phosphorylases"/>
    <property type="match status" value="1"/>
</dbReference>
<dbReference type="PANTHER" id="PTHR46082">
    <property type="entry name" value="ATP/GTP-BINDING PROTEIN-RELATED"/>
    <property type="match status" value="1"/>
</dbReference>
<keyword evidence="1" id="KW-0677">Repeat</keyword>
<dbReference type="InterPro" id="IPR056884">
    <property type="entry name" value="NPHP3-like_N"/>
</dbReference>
<name>A0A8H3EJY0_9LECA</name>
<dbReference type="PROSITE" id="PS50837">
    <property type="entry name" value="NACHT"/>
    <property type="match status" value="1"/>
</dbReference>
<dbReference type="GO" id="GO:0009116">
    <property type="term" value="P:nucleoside metabolic process"/>
    <property type="evidence" value="ECO:0007669"/>
    <property type="project" value="InterPro"/>
</dbReference>
<reference evidence="3" key="1">
    <citation type="submission" date="2021-03" db="EMBL/GenBank/DDBJ databases">
        <authorList>
            <person name="Tagirdzhanova G."/>
        </authorList>
    </citation>
    <scope>NUCLEOTIDE SEQUENCE</scope>
</reference>
<dbReference type="InterPro" id="IPR027417">
    <property type="entry name" value="P-loop_NTPase"/>
</dbReference>
<dbReference type="Proteomes" id="UP000664169">
    <property type="component" value="Unassembled WGS sequence"/>
</dbReference>
<dbReference type="GO" id="GO:0003824">
    <property type="term" value="F:catalytic activity"/>
    <property type="evidence" value="ECO:0007669"/>
    <property type="project" value="InterPro"/>
</dbReference>
<dbReference type="Gene3D" id="3.40.50.300">
    <property type="entry name" value="P-loop containing nucleotide triphosphate hydrolases"/>
    <property type="match status" value="1"/>
</dbReference>
<dbReference type="InterPro" id="IPR007111">
    <property type="entry name" value="NACHT_NTPase"/>
</dbReference>
<organism evidence="3 4">
    <name type="scientific">Gomphillus americanus</name>
    <dbReference type="NCBI Taxonomy" id="1940652"/>
    <lineage>
        <taxon>Eukaryota</taxon>
        <taxon>Fungi</taxon>
        <taxon>Dikarya</taxon>
        <taxon>Ascomycota</taxon>
        <taxon>Pezizomycotina</taxon>
        <taxon>Lecanoromycetes</taxon>
        <taxon>OSLEUM clade</taxon>
        <taxon>Ostropomycetidae</taxon>
        <taxon>Ostropales</taxon>
        <taxon>Graphidaceae</taxon>
        <taxon>Gomphilloideae</taxon>
        <taxon>Gomphillus</taxon>
    </lineage>
</organism>
<dbReference type="SUPFAM" id="SSF52540">
    <property type="entry name" value="P-loop containing nucleoside triphosphate hydrolases"/>
    <property type="match status" value="1"/>
</dbReference>
<dbReference type="OrthoDB" id="194358at2759"/>
<evidence type="ECO:0000256" key="1">
    <source>
        <dbReference type="ARBA" id="ARBA00022737"/>
    </source>
</evidence>